<keyword evidence="1" id="KW-1133">Transmembrane helix</keyword>
<keyword evidence="1" id="KW-0812">Transmembrane</keyword>
<sequence length="63" mass="6981">MTKKFYLASSLIFFAFAAIVFYIGLNKVEGILSQLNMIIGFLCLALGAGDMTKWAEDRAESIK</sequence>
<keyword evidence="1" id="KW-0472">Membrane</keyword>
<proteinExistence type="predicted"/>
<gene>
    <name evidence="2" type="ORF">ORM20_00147</name>
</gene>
<evidence type="ECO:0000313" key="2">
    <source>
        <dbReference type="EMBL" id="CAI3971196.1"/>
    </source>
</evidence>
<name>A0A9N6ZHQ0_9VIRU</name>
<protein>
    <submittedName>
        <fullName evidence="2">Uncharacterized protein</fullName>
    </submittedName>
</protein>
<reference evidence="2" key="1">
    <citation type="submission" date="2022-10" db="EMBL/GenBank/DDBJ databases">
        <authorList>
            <person name="Meaden S."/>
        </authorList>
    </citation>
    <scope>NUCLEOTIDE SEQUENCE</scope>
</reference>
<feature type="transmembrane region" description="Helical" evidence="1">
    <location>
        <begin position="31"/>
        <end position="49"/>
    </location>
</feature>
<dbReference type="EMBL" id="OX359470">
    <property type="protein sequence ID" value="CAI3971196.1"/>
    <property type="molecule type" value="Genomic_DNA"/>
</dbReference>
<feature type="transmembrane region" description="Helical" evidence="1">
    <location>
        <begin position="5"/>
        <end position="25"/>
    </location>
</feature>
<organism evidence="2">
    <name type="scientific">Ochrobactrum phage ORM_20</name>
    <dbReference type="NCBI Taxonomy" id="2985243"/>
    <lineage>
        <taxon>Viruses</taxon>
    </lineage>
</organism>
<evidence type="ECO:0000256" key="1">
    <source>
        <dbReference type="SAM" id="Phobius"/>
    </source>
</evidence>
<accession>A0A9N6ZHQ0</accession>